<dbReference type="InterPro" id="IPR000868">
    <property type="entry name" value="Isochorismatase-like_dom"/>
</dbReference>
<dbReference type="Pfam" id="PF00857">
    <property type="entry name" value="Isochorismatase"/>
    <property type="match status" value="1"/>
</dbReference>
<dbReference type="AlphaFoldDB" id="A0A643G3F2"/>
<feature type="domain" description="Isochorismatase-like" evidence="2">
    <location>
        <begin position="10"/>
        <end position="176"/>
    </location>
</feature>
<dbReference type="RefSeq" id="WP_150984563.1">
    <property type="nucleotide sequence ID" value="NZ_CP062804.1"/>
</dbReference>
<evidence type="ECO:0000259" key="2">
    <source>
        <dbReference type="Pfam" id="PF00857"/>
    </source>
</evidence>
<name>A0A643G3F2_9BURK</name>
<dbReference type="GO" id="GO:0016787">
    <property type="term" value="F:hydrolase activity"/>
    <property type="evidence" value="ECO:0007669"/>
    <property type="project" value="UniProtKB-KW"/>
</dbReference>
<gene>
    <name evidence="3" type="ORF">F7R26_028070</name>
</gene>
<accession>A0A643G3F2</accession>
<reference evidence="3 4" key="1">
    <citation type="submission" date="2020-10" db="EMBL/GenBank/DDBJ databases">
        <title>Complete genome sequence of Cupriavidus basilensis CCUG 49340T.</title>
        <authorList>
            <person name="Salva-Serra F."/>
            <person name="Donoso R.A."/>
            <person name="Cho K.H."/>
            <person name="Yoo J.A."/>
            <person name="Lee K."/>
            <person name="Yoon S.-H."/>
            <person name="Perez-Pantoja D."/>
            <person name="Moore E.R.B."/>
        </authorList>
    </citation>
    <scope>NUCLEOTIDE SEQUENCE [LARGE SCALE GENOMIC DNA]</scope>
    <source>
        <strain evidence="4">CCUG 49340</strain>
    </source>
</reference>
<evidence type="ECO:0000313" key="4">
    <source>
        <dbReference type="Proteomes" id="UP000397656"/>
    </source>
</evidence>
<dbReference type="SUPFAM" id="SSF52499">
    <property type="entry name" value="Isochorismatase-like hydrolases"/>
    <property type="match status" value="1"/>
</dbReference>
<organism evidence="3 4">
    <name type="scientific">Cupriavidus basilensis</name>
    <dbReference type="NCBI Taxonomy" id="68895"/>
    <lineage>
        <taxon>Bacteria</taxon>
        <taxon>Pseudomonadati</taxon>
        <taxon>Pseudomonadota</taxon>
        <taxon>Betaproteobacteria</taxon>
        <taxon>Burkholderiales</taxon>
        <taxon>Burkholderiaceae</taxon>
        <taxon>Cupriavidus</taxon>
    </lineage>
</organism>
<sequence>MPVTVLDPKAALVVIDLQQGIVSLPVVHPVDEVVKQSAALAAAFRGHGLPVVLVNVAGGAPGRTEQGRRLGDLPAGWVDLVPELNRQPADHTVTKRTWGAFTNTDLEAQLRKLGVTQVVLAGVATSIGVESTARQAYELGFNVALAVDAMTDMSLDAHTNSIARIFPRLGETGTTREIIDLLEKGGSR</sequence>
<dbReference type="PANTHER" id="PTHR43540:SF7">
    <property type="entry name" value="ISOCHORISMATASE FAMILY PROTEIN YECD"/>
    <property type="match status" value="1"/>
</dbReference>
<dbReference type="CDD" id="cd00431">
    <property type="entry name" value="cysteine_hydrolases"/>
    <property type="match status" value="1"/>
</dbReference>
<keyword evidence="1" id="KW-0378">Hydrolase</keyword>
<dbReference type="Proteomes" id="UP000397656">
    <property type="component" value="Chromosome 2"/>
</dbReference>
<protein>
    <submittedName>
        <fullName evidence="3">Isochorismatase family protein</fullName>
    </submittedName>
</protein>
<dbReference type="InterPro" id="IPR036380">
    <property type="entry name" value="Isochorismatase-like_sf"/>
</dbReference>
<proteinExistence type="predicted"/>
<dbReference type="InterPro" id="IPR050272">
    <property type="entry name" value="Isochorismatase-like_hydrls"/>
</dbReference>
<evidence type="ECO:0000313" key="3">
    <source>
        <dbReference type="EMBL" id="QOT81201.1"/>
    </source>
</evidence>
<dbReference type="EMBL" id="CP062804">
    <property type="protein sequence ID" value="QOT81201.1"/>
    <property type="molecule type" value="Genomic_DNA"/>
</dbReference>
<evidence type="ECO:0000256" key="1">
    <source>
        <dbReference type="ARBA" id="ARBA00022801"/>
    </source>
</evidence>
<dbReference type="PANTHER" id="PTHR43540">
    <property type="entry name" value="PEROXYUREIDOACRYLATE/UREIDOACRYLATE AMIDOHYDROLASE-RELATED"/>
    <property type="match status" value="1"/>
</dbReference>
<dbReference type="Gene3D" id="3.40.50.850">
    <property type="entry name" value="Isochorismatase-like"/>
    <property type="match status" value="1"/>
</dbReference>
<dbReference type="GeneID" id="98404808"/>